<dbReference type="PROSITE" id="PS00458">
    <property type="entry name" value="ANF_RECEPTORS"/>
    <property type="match status" value="1"/>
</dbReference>
<proteinExistence type="predicted"/>
<name>A0A673XEI1_SALTR</name>
<evidence type="ECO:0000256" key="7">
    <source>
        <dbReference type="ARBA" id="ARBA00023180"/>
    </source>
</evidence>
<dbReference type="AlphaFoldDB" id="A0A673XEI1"/>
<dbReference type="Pfam" id="PF01094">
    <property type="entry name" value="ANF_receptor"/>
    <property type="match status" value="1"/>
</dbReference>
<dbReference type="Proteomes" id="UP000472277">
    <property type="component" value="Chromosome 27"/>
</dbReference>
<evidence type="ECO:0000256" key="4">
    <source>
        <dbReference type="ARBA" id="ARBA00022989"/>
    </source>
</evidence>
<keyword evidence="3" id="KW-0732">Signal</keyword>
<dbReference type="InParanoid" id="A0A673XEI1"/>
<evidence type="ECO:0000256" key="6">
    <source>
        <dbReference type="ARBA" id="ARBA00023170"/>
    </source>
</evidence>
<dbReference type="OMA" id="MCDYVIA"/>
<dbReference type="InterPro" id="IPR001828">
    <property type="entry name" value="ANF_lig-bd_rcpt"/>
</dbReference>
<keyword evidence="2 9" id="KW-0812">Transmembrane</keyword>
<keyword evidence="7" id="KW-0325">Glycoprotein</keyword>
<keyword evidence="12" id="KW-1185">Reference proteome</keyword>
<sequence>ASLFLPPHITFLSCIMPCYISVCLYIWLGLLPGRTSTAVNEDIEVLVMLPKNNSYMFSIARVAPAIEYAKQRLKIGGGLYSGLHFNLRYEDSNCGNDALFSLVDRSCEKKPDLVLGPVCEYAAAPVVRMASHWNIPVISTGALASGFSDKEKEYSHLTRISPSYLKMAEIFSAMFHHFNWKDALLIFDDDKEERNCYFTLEGVHLKLMEEYQTVHIAINTKEEGLNADDIINYIYDSEVVIMCAGADVVRDIMLAVHRRRLTNGSYIFFNVELFNSSSYGNGSWKRGDRYDSEARQAYSALNTVTLLRTVKPEFENFSLEVKRSIQKAGLLDCDDCDNINMFVEGFHDALLLYALALHEAIRNGLTKKDGADITYRMWNRTFEGIAGQVSMDFNGDRYGDFSVMSMTNTEAGTYETVCNYFGVNESFQMLPVFNPELFTLKGRHRVYHTDQPDKSCGLGVSALTGIIVGSLLGTALLMFFYFIRKNYTITIERRTAREERDMGKHRQLREDSVRSNFSAA</sequence>
<accession>A0A673XEI1</accession>
<evidence type="ECO:0000259" key="10">
    <source>
        <dbReference type="Pfam" id="PF01094"/>
    </source>
</evidence>
<dbReference type="Ensembl" id="ENSSTUT00000023731.1">
    <property type="protein sequence ID" value="ENSSTUP00000022610.1"/>
    <property type="gene ID" value="ENSSTUG00000009840.1"/>
</dbReference>
<protein>
    <submittedName>
        <fullName evidence="11">Natriuretic peptide receptor 3</fullName>
    </submittedName>
</protein>
<dbReference type="GeneTree" id="ENSGT00440000033872"/>
<evidence type="ECO:0000313" key="12">
    <source>
        <dbReference type="Proteomes" id="UP000472277"/>
    </source>
</evidence>
<dbReference type="InterPro" id="IPR001170">
    <property type="entry name" value="ANPR/GUC"/>
</dbReference>
<evidence type="ECO:0000256" key="8">
    <source>
        <dbReference type="SAM" id="MobiDB-lite"/>
    </source>
</evidence>
<evidence type="ECO:0000256" key="2">
    <source>
        <dbReference type="ARBA" id="ARBA00022692"/>
    </source>
</evidence>
<dbReference type="GO" id="GO:0007165">
    <property type="term" value="P:signal transduction"/>
    <property type="evidence" value="ECO:0007669"/>
    <property type="project" value="TreeGrafter"/>
</dbReference>
<feature type="region of interest" description="Disordered" evidence="8">
    <location>
        <begin position="498"/>
        <end position="520"/>
    </location>
</feature>
<dbReference type="PRINTS" id="PR00255">
    <property type="entry name" value="NATPEPTIDER"/>
</dbReference>
<keyword evidence="5 9" id="KW-0472">Membrane</keyword>
<gene>
    <name evidence="11" type="primary">NPR3</name>
    <name evidence="11" type="synonym">LOC115165064</name>
</gene>
<dbReference type="GO" id="GO:0016941">
    <property type="term" value="F:natriuretic peptide receptor activity"/>
    <property type="evidence" value="ECO:0007669"/>
    <property type="project" value="TreeGrafter"/>
</dbReference>
<reference evidence="11" key="1">
    <citation type="submission" date="2025-08" db="UniProtKB">
        <authorList>
            <consortium name="Ensembl"/>
        </authorList>
    </citation>
    <scope>IDENTIFICATION</scope>
</reference>
<evidence type="ECO:0000256" key="3">
    <source>
        <dbReference type="ARBA" id="ARBA00022729"/>
    </source>
</evidence>
<evidence type="ECO:0000256" key="9">
    <source>
        <dbReference type="SAM" id="Phobius"/>
    </source>
</evidence>
<dbReference type="FunCoup" id="A0A673XEI1">
    <property type="interactions" value="930"/>
</dbReference>
<evidence type="ECO:0000256" key="5">
    <source>
        <dbReference type="ARBA" id="ARBA00023136"/>
    </source>
</evidence>
<feature type="compositionally biased region" description="Basic and acidic residues" evidence="8">
    <location>
        <begin position="498"/>
        <end position="513"/>
    </location>
</feature>
<feature type="domain" description="Receptor ligand binding region" evidence="10">
    <location>
        <begin position="62"/>
        <end position="408"/>
    </location>
</feature>
<comment type="subcellular location">
    <subcellularLocation>
        <location evidence="1">Membrane</location>
        <topology evidence="1">Single-pass type I membrane protein</topology>
    </subcellularLocation>
</comment>
<dbReference type="SUPFAM" id="SSF53822">
    <property type="entry name" value="Periplasmic binding protein-like I"/>
    <property type="match status" value="1"/>
</dbReference>
<dbReference type="PANTHER" id="PTHR44755:SF11">
    <property type="entry name" value="ATRIAL NATRIURETIC PEPTIDE RECEPTOR 3 ISOFORM X1"/>
    <property type="match status" value="1"/>
</dbReference>
<dbReference type="GO" id="GO:0016020">
    <property type="term" value="C:membrane"/>
    <property type="evidence" value="ECO:0007669"/>
    <property type="project" value="UniProtKB-SubCell"/>
</dbReference>
<dbReference type="PANTHER" id="PTHR44755">
    <property type="entry name" value="NATRIURETIC PEPTIDE RECEPTOR 3-RELATED"/>
    <property type="match status" value="1"/>
</dbReference>
<reference evidence="11" key="2">
    <citation type="submission" date="2025-09" db="UniProtKB">
        <authorList>
            <consortium name="Ensembl"/>
        </authorList>
    </citation>
    <scope>IDENTIFICATION</scope>
</reference>
<keyword evidence="4 9" id="KW-1133">Transmembrane helix</keyword>
<dbReference type="GO" id="GO:0017046">
    <property type="term" value="F:peptide hormone binding"/>
    <property type="evidence" value="ECO:0007669"/>
    <property type="project" value="TreeGrafter"/>
</dbReference>
<dbReference type="InterPro" id="IPR028082">
    <property type="entry name" value="Peripla_BP_I"/>
</dbReference>
<dbReference type="InterPro" id="IPR052612">
    <property type="entry name" value="ANP_Clearance_Receptor"/>
</dbReference>
<feature type="transmembrane region" description="Helical" evidence="9">
    <location>
        <begin position="458"/>
        <end position="483"/>
    </location>
</feature>
<keyword evidence="6" id="KW-0675">Receptor</keyword>
<dbReference type="FunFam" id="3.40.50.2300:FF:000147">
    <property type="entry name" value="Atrial natriuretic peptide receptor 3"/>
    <property type="match status" value="1"/>
</dbReference>
<evidence type="ECO:0000256" key="1">
    <source>
        <dbReference type="ARBA" id="ARBA00004479"/>
    </source>
</evidence>
<feature type="transmembrane region" description="Helical" evidence="9">
    <location>
        <begin position="9"/>
        <end position="28"/>
    </location>
</feature>
<evidence type="ECO:0000313" key="11">
    <source>
        <dbReference type="Ensembl" id="ENSSTUP00000022610.1"/>
    </source>
</evidence>
<dbReference type="Gene3D" id="3.40.50.2300">
    <property type="match status" value="2"/>
</dbReference>
<organism evidence="11 12">
    <name type="scientific">Salmo trutta</name>
    <name type="common">Brown trout</name>
    <dbReference type="NCBI Taxonomy" id="8032"/>
    <lineage>
        <taxon>Eukaryota</taxon>
        <taxon>Metazoa</taxon>
        <taxon>Chordata</taxon>
        <taxon>Craniata</taxon>
        <taxon>Vertebrata</taxon>
        <taxon>Euteleostomi</taxon>
        <taxon>Actinopterygii</taxon>
        <taxon>Neopterygii</taxon>
        <taxon>Teleostei</taxon>
        <taxon>Protacanthopterygii</taxon>
        <taxon>Salmoniformes</taxon>
        <taxon>Salmonidae</taxon>
        <taxon>Salmoninae</taxon>
        <taxon>Salmo</taxon>
    </lineage>
</organism>